<keyword evidence="8" id="KW-0539">Nucleus</keyword>
<dbReference type="GO" id="GO:0008270">
    <property type="term" value="F:zinc ion binding"/>
    <property type="evidence" value="ECO:0007669"/>
    <property type="project" value="UniProtKB-KW"/>
</dbReference>
<accession>A0A2G5TBP7</accession>
<dbReference type="PROSITE" id="PS51030">
    <property type="entry name" value="NUCLEAR_REC_DBD_2"/>
    <property type="match status" value="1"/>
</dbReference>
<dbReference type="SUPFAM" id="SSF57716">
    <property type="entry name" value="Glucocorticoid receptor-like (DNA-binding domain)"/>
    <property type="match status" value="1"/>
</dbReference>
<reference evidence="11" key="1">
    <citation type="submission" date="2017-10" db="EMBL/GenBank/DDBJ databases">
        <title>Rapid genome shrinkage in a self-fertile nematode reveals novel sperm competition proteins.</title>
        <authorList>
            <person name="Yin D."/>
            <person name="Schwarz E.M."/>
            <person name="Thomas C.G."/>
            <person name="Felde R.L."/>
            <person name="Korf I.F."/>
            <person name="Cutter A.D."/>
            <person name="Schartner C.M."/>
            <person name="Ralston E.J."/>
            <person name="Meyer B.J."/>
            <person name="Haag E.S."/>
        </authorList>
    </citation>
    <scope>NUCLEOTIDE SEQUENCE [LARGE SCALE GENOMIC DNA]</scope>
    <source>
        <strain evidence="11">JU1422</strain>
    </source>
</reference>
<evidence type="ECO:0000256" key="7">
    <source>
        <dbReference type="ARBA" id="ARBA00023170"/>
    </source>
</evidence>
<dbReference type="GO" id="GO:0003700">
    <property type="term" value="F:DNA-binding transcription factor activity"/>
    <property type="evidence" value="ECO:0007669"/>
    <property type="project" value="InterPro"/>
</dbReference>
<evidence type="ECO:0000256" key="2">
    <source>
        <dbReference type="ARBA" id="ARBA00022771"/>
    </source>
</evidence>
<dbReference type="OrthoDB" id="5771769at2759"/>
<dbReference type="PANTHER" id="PTHR46011:SF20">
    <property type="entry name" value="NUCLEAR HORMONE RECEPTOR FAMILY MEMBER ODR-7"/>
    <property type="match status" value="1"/>
</dbReference>
<organism evidence="10 11">
    <name type="scientific">Caenorhabditis nigoni</name>
    <dbReference type="NCBI Taxonomy" id="1611254"/>
    <lineage>
        <taxon>Eukaryota</taxon>
        <taxon>Metazoa</taxon>
        <taxon>Ecdysozoa</taxon>
        <taxon>Nematoda</taxon>
        <taxon>Chromadorea</taxon>
        <taxon>Rhabditida</taxon>
        <taxon>Rhabditina</taxon>
        <taxon>Rhabditomorpha</taxon>
        <taxon>Rhabditoidea</taxon>
        <taxon>Rhabditidae</taxon>
        <taxon>Peloderinae</taxon>
        <taxon>Caenorhabditis</taxon>
    </lineage>
</organism>
<dbReference type="AlphaFoldDB" id="A0A2G5TBP7"/>
<proteinExistence type="predicted"/>
<dbReference type="Proteomes" id="UP000230233">
    <property type="component" value="Chromosome V"/>
</dbReference>
<protein>
    <recommendedName>
        <fullName evidence="9">Nuclear receptor domain-containing protein</fullName>
    </recommendedName>
</protein>
<dbReference type="Gene3D" id="3.30.50.10">
    <property type="entry name" value="Erythroid Transcription Factor GATA-1, subunit A"/>
    <property type="match status" value="1"/>
</dbReference>
<keyword evidence="2" id="KW-0863">Zinc-finger</keyword>
<evidence type="ECO:0000256" key="3">
    <source>
        <dbReference type="ARBA" id="ARBA00022833"/>
    </source>
</evidence>
<dbReference type="PRINTS" id="PR00047">
    <property type="entry name" value="STROIDFINGER"/>
</dbReference>
<evidence type="ECO:0000256" key="1">
    <source>
        <dbReference type="ARBA" id="ARBA00022723"/>
    </source>
</evidence>
<dbReference type="STRING" id="1611254.A0A2G5TBP7"/>
<keyword evidence="5" id="KW-0238">DNA-binding</keyword>
<feature type="domain" description="Nuclear receptor" evidence="9">
    <location>
        <begin position="4"/>
        <end position="90"/>
    </location>
</feature>
<dbReference type="EMBL" id="PDUG01000005">
    <property type="protein sequence ID" value="PIC24794.1"/>
    <property type="molecule type" value="Genomic_DNA"/>
</dbReference>
<keyword evidence="1" id="KW-0479">Metal-binding</keyword>
<keyword evidence="3" id="KW-0862">Zinc</keyword>
<dbReference type="InterPro" id="IPR013088">
    <property type="entry name" value="Znf_NHR/GATA"/>
</dbReference>
<keyword evidence="7" id="KW-0675">Receptor</keyword>
<gene>
    <name evidence="10" type="primary">Cnig_chr_V.g17976</name>
    <name evidence="10" type="ORF">B9Z55_017976</name>
</gene>
<evidence type="ECO:0000256" key="4">
    <source>
        <dbReference type="ARBA" id="ARBA00023015"/>
    </source>
</evidence>
<dbReference type="Pfam" id="PF00105">
    <property type="entry name" value="zf-C4"/>
    <property type="match status" value="1"/>
</dbReference>
<name>A0A2G5TBP7_9PELO</name>
<evidence type="ECO:0000259" key="9">
    <source>
        <dbReference type="PROSITE" id="PS51030"/>
    </source>
</evidence>
<dbReference type="InterPro" id="IPR001628">
    <property type="entry name" value="Znf_hrmn_rcpt"/>
</dbReference>
<dbReference type="SMART" id="SM00399">
    <property type="entry name" value="ZnF_C4"/>
    <property type="match status" value="1"/>
</dbReference>
<keyword evidence="4" id="KW-0805">Transcription regulation</keyword>
<keyword evidence="11" id="KW-1185">Reference proteome</keyword>
<evidence type="ECO:0000256" key="8">
    <source>
        <dbReference type="ARBA" id="ARBA00023242"/>
    </source>
</evidence>
<evidence type="ECO:0000256" key="6">
    <source>
        <dbReference type="ARBA" id="ARBA00023163"/>
    </source>
</evidence>
<dbReference type="GO" id="GO:0043565">
    <property type="term" value="F:sequence-specific DNA binding"/>
    <property type="evidence" value="ECO:0007669"/>
    <property type="project" value="InterPro"/>
</dbReference>
<dbReference type="GO" id="GO:0005634">
    <property type="term" value="C:nucleus"/>
    <property type="evidence" value="ECO:0007669"/>
    <property type="project" value="TreeGrafter"/>
</dbReference>
<comment type="caution">
    <text evidence="10">The sequence shown here is derived from an EMBL/GenBank/DDBJ whole genome shotgun (WGS) entry which is preliminary data.</text>
</comment>
<keyword evidence="6" id="KW-0804">Transcription</keyword>
<evidence type="ECO:0000256" key="5">
    <source>
        <dbReference type="ARBA" id="ARBA00023125"/>
    </source>
</evidence>
<evidence type="ECO:0000313" key="11">
    <source>
        <dbReference type="Proteomes" id="UP000230233"/>
    </source>
</evidence>
<sequence length="163" mass="18694">MPDLPKCQICASAKHIDSRYGADSTCAACASFFRRIVNLKKSENLKCRNLSEKCLDQQFLDPDKNSKKLCKFCRYQKCLKIGMEPEWSTQESEESTMTGPENNIFGKLDDEMSKNLKNLRNAERIVTEYTELFLDSENQKFEKILENVAEQNGHSVVPLGKEK</sequence>
<dbReference type="PANTHER" id="PTHR46011">
    <property type="entry name" value="NUCLEAR HORMONE RECEPTOR FAMILY MEMBER NHR-86-RELATED"/>
    <property type="match status" value="1"/>
</dbReference>
<dbReference type="GO" id="GO:0006357">
    <property type="term" value="P:regulation of transcription by RNA polymerase II"/>
    <property type="evidence" value="ECO:0007669"/>
    <property type="project" value="TreeGrafter"/>
</dbReference>
<evidence type="ECO:0000313" key="10">
    <source>
        <dbReference type="EMBL" id="PIC24794.1"/>
    </source>
</evidence>